<protein>
    <submittedName>
        <fullName evidence="2">Uncharacterized protein</fullName>
    </submittedName>
</protein>
<dbReference type="EMBL" id="OB795164">
    <property type="protein sequence ID" value="CAD7431784.1"/>
    <property type="molecule type" value="Genomic_DNA"/>
</dbReference>
<dbReference type="AlphaFoldDB" id="A0A7R9HR18"/>
<reference evidence="2" key="1">
    <citation type="submission" date="2020-11" db="EMBL/GenBank/DDBJ databases">
        <authorList>
            <person name="Tran Van P."/>
        </authorList>
    </citation>
    <scope>NUCLEOTIDE SEQUENCE</scope>
</reference>
<evidence type="ECO:0000313" key="2">
    <source>
        <dbReference type="EMBL" id="CAD7431784.1"/>
    </source>
</evidence>
<accession>A0A7R9HR18</accession>
<evidence type="ECO:0000256" key="1">
    <source>
        <dbReference type="SAM" id="MobiDB-lite"/>
    </source>
</evidence>
<gene>
    <name evidence="2" type="ORF">TMSB3V08_LOCUS8504</name>
</gene>
<sequence length="105" mass="11620">MFAHVKFIKYHQLKIVDVKETQVLNGECVKEKQICRVMKNGEYDKAIVLRLGAQNGYVLEVLTPTLGIAPCLSVTGSAGTGPEEPFSLDCDKKEQVKRTGPLVEQ</sequence>
<organism evidence="2">
    <name type="scientific">Timema monikensis</name>
    <dbReference type="NCBI Taxonomy" id="170555"/>
    <lineage>
        <taxon>Eukaryota</taxon>
        <taxon>Metazoa</taxon>
        <taxon>Ecdysozoa</taxon>
        <taxon>Arthropoda</taxon>
        <taxon>Hexapoda</taxon>
        <taxon>Insecta</taxon>
        <taxon>Pterygota</taxon>
        <taxon>Neoptera</taxon>
        <taxon>Polyneoptera</taxon>
        <taxon>Phasmatodea</taxon>
        <taxon>Timematodea</taxon>
        <taxon>Timematoidea</taxon>
        <taxon>Timematidae</taxon>
        <taxon>Timema</taxon>
    </lineage>
</organism>
<proteinExistence type="predicted"/>
<name>A0A7R9HR18_9NEOP</name>
<feature type="region of interest" description="Disordered" evidence="1">
    <location>
        <begin position="79"/>
        <end position="105"/>
    </location>
</feature>